<proteinExistence type="predicted"/>
<sequence length="43" mass="5029">MKCHTNLKQTLVKLHDISTKKPLVQTNVCVKKMGCFSQEQHRF</sequence>
<dbReference type="AlphaFoldDB" id="A0A0A9H8G0"/>
<organism evidence="1">
    <name type="scientific">Arundo donax</name>
    <name type="common">Giant reed</name>
    <name type="synonym">Donax arundinaceus</name>
    <dbReference type="NCBI Taxonomy" id="35708"/>
    <lineage>
        <taxon>Eukaryota</taxon>
        <taxon>Viridiplantae</taxon>
        <taxon>Streptophyta</taxon>
        <taxon>Embryophyta</taxon>
        <taxon>Tracheophyta</taxon>
        <taxon>Spermatophyta</taxon>
        <taxon>Magnoliopsida</taxon>
        <taxon>Liliopsida</taxon>
        <taxon>Poales</taxon>
        <taxon>Poaceae</taxon>
        <taxon>PACMAD clade</taxon>
        <taxon>Arundinoideae</taxon>
        <taxon>Arundineae</taxon>
        <taxon>Arundo</taxon>
    </lineage>
</organism>
<evidence type="ECO:0000313" key="1">
    <source>
        <dbReference type="EMBL" id="JAE33500.1"/>
    </source>
</evidence>
<accession>A0A0A9H8G0</accession>
<reference evidence="1" key="2">
    <citation type="journal article" date="2015" name="Data Brief">
        <title>Shoot transcriptome of the giant reed, Arundo donax.</title>
        <authorList>
            <person name="Barrero R.A."/>
            <person name="Guerrero F.D."/>
            <person name="Moolhuijzen P."/>
            <person name="Goolsby J.A."/>
            <person name="Tidwell J."/>
            <person name="Bellgard S.E."/>
            <person name="Bellgard M.I."/>
        </authorList>
    </citation>
    <scope>NUCLEOTIDE SEQUENCE</scope>
    <source>
        <tissue evidence="1">Shoot tissue taken approximately 20 cm above the soil surface</tissue>
    </source>
</reference>
<reference evidence="1" key="1">
    <citation type="submission" date="2014-09" db="EMBL/GenBank/DDBJ databases">
        <authorList>
            <person name="Magalhaes I.L.F."/>
            <person name="Oliveira U."/>
            <person name="Santos F.R."/>
            <person name="Vidigal T.H.D.A."/>
            <person name="Brescovit A.D."/>
            <person name="Santos A.J."/>
        </authorList>
    </citation>
    <scope>NUCLEOTIDE SEQUENCE</scope>
    <source>
        <tissue evidence="1">Shoot tissue taken approximately 20 cm above the soil surface</tissue>
    </source>
</reference>
<protein>
    <submittedName>
        <fullName evidence="1">Uncharacterized protein</fullName>
    </submittedName>
</protein>
<dbReference type="EMBL" id="GBRH01164396">
    <property type="protein sequence ID" value="JAE33500.1"/>
    <property type="molecule type" value="Transcribed_RNA"/>
</dbReference>
<name>A0A0A9H8G0_ARUDO</name>